<dbReference type="SUPFAM" id="SSF56104">
    <property type="entry name" value="SAICAR synthase-like"/>
    <property type="match status" value="1"/>
</dbReference>
<dbReference type="EMBL" id="MHFR01000043">
    <property type="protein sequence ID" value="OGW97253.1"/>
    <property type="molecule type" value="Genomic_DNA"/>
</dbReference>
<name>A0A1G1KWG1_9BACT</name>
<dbReference type="UniPathway" id="UPA00074">
    <property type="reaction ID" value="UER00131"/>
</dbReference>
<dbReference type="InterPro" id="IPR001636">
    <property type="entry name" value="SAICAR_synth"/>
</dbReference>
<dbReference type="FunFam" id="3.30.470.20:FF:000015">
    <property type="entry name" value="Phosphoribosylaminoimidazole-succinocarboxamide synthase"/>
    <property type="match status" value="1"/>
</dbReference>
<dbReference type="PANTHER" id="PTHR43700">
    <property type="entry name" value="PHOSPHORIBOSYLAMINOIMIDAZOLE-SUCCINOCARBOXAMIDE SYNTHASE"/>
    <property type="match status" value="1"/>
</dbReference>
<evidence type="ECO:0000256" key="8">
    <source>
        <dbReference type="HAMAP-Rule" id="MF_00137"/>
    </source>
</evidence>
<keyword evidence="6 8" id="KW-0067">ATP-binding</keyword>
<feature type="domain" description="SAICAR synthetase/ADE2 N-terminal" evidence="9">
    <location>
        <begin position="14"/>
        <end position="266"/>
    </location>
</feature>
<dbReference type="GO" id="GO:0005737">
    <property type="term" value="C:cytoplasm"/>
    <property type="evidence" value="ECO:0007669"/>
    <property type="project" value="TreeGrafter"/>
</dbReference>
<dbReference type="AlphaFoldDB" id="A0A1G1KWG1"/>
<dbReference type="Gene3D" id="3.30.200.20">
    <property type="entry name" value="Phosphorylase Kinase, domain 1"/>
    <property type="match status" value="1"/>
</dbReference>
<evidence type="ECO:0000259" key="9">
    <source>
        <dbReference type="Pfam" id="PF01259"/>
    </source>
</evidence>
<dbReference type="InterPro" id="IPR028923">
    <property type="entry name" value="SAICAR_synt/ADE2_N"/>
</dbReference>
<comment type="similarity">
    <text evidence="2 8">Belongs to the SAICAR synthetase family.</text>
</comment>
<evidence type="ECO:0000313" key="11">
    <source>
        <dbReference type="Proteomes" id="UP000178187"/>
    </source>
</evidence>
<evidence type="ECO:0000256" key="4">
    <source>
        <dbReference type="ARBA" id="ARBA00022741"/>
    </source>
</evidence>
<dbReference type="Pfam" id="PF01259">
    <property type="entry name" value="SAICAR_synt"/>
    <property type="match status" value="1"/>
</dbReference>
<evidence type="ECO:0000256" key="7">
    <source>
        <dbReference type="ARBA" id="ARBA00048475"/>
    </source>
</evidence>
<proteinExistence type="inferred from homology"/>
<dbReference type="NCBIfam" id="TIGR00081">
    <property type="entry name" value="purC"/>
    <property type="match status" value="1"/>
</dbReference>
<dbReference type="HAMAP" id="MF_00137">
    <property type="entry name" value="SAICAR_synth"/>
    <property type="match status" value="1"/>
</dbReference>
<comment type="caution">
    <text evidence="10">The sequence shown here is derived from an EMBL/GenBank/DDBJ whole genome shotgun (WGS) entry which is preliminary data.</text>
</comment>
<keyword evidence="4 8" id="KW-0547">Nucleotide-binding</keyword>
<organism evidence="10 11">
    <name type="scientific">Candidatus Danuiimicrobium aquiferis</name>
    <dbReference type="NCBI Taxonomy" id="1801832"/>
    <lineage>
        <taxon>Bacteria</taxon>
        <taxon>Pseudomonadati</taxon>
        <taxon>Candidatus Omnitrophota</taxon>
        <taxon>Candidatus Danuiimicrobium</taxon>
    </lineage>
</organism>
<evidence type="ECO:0000256" key="2">
    <source>
        <dbReference type="ARBA" id="ARBA00010190"/>
    </source>
</evidence>
<dbReference type="EC" id="6.3.2.6" evidence="8"/>
<dbReference type="PANTHER" id="PTHR43700:SF1">
    <property type="entry name" value="PHOSPHORIBOSYLAMINOIMIDAZOLE-SUCCINOCARBOXAMIDE SYNTHASE"/>
    <property type="match status" value="1"/>
</dbReference>
<evidence type="ECO:0000313" key="10">
    <source>
        <dbReference type="EMBL" id="OGW97253.1"/>
    </source>
</evidence>
<dbReference type="NCBIfam" id="NF010568">
    <property type="entry name" value="PRK13961.1"/>
    <property type="match status" value="1"/>
</dbReference>
<gene>
    <name evidence="8" type="primary">purC</name>
    <name evidence="10" type="ORF">A3G33_08730</name>
</gene>
<dbReference type="Proteomes" id="UP000178187">
    <property type="component" value="Unassembled WGS sequence"/>
</dbReference>
<dbReference type="PROSITE" id="PS01057">
    <property type="entry name" value="SAICAR_SYNTHETASE_1"/>
    <property type="match status" value="1"/>
</dbReference>
<dbReference type="InterPro" id="IPR018236">
    <property type="entry name" value="SAICAR_synthetase_CS"/>
</dbReference>
<evidence type="ECO:0000256" key="5">
    <source>
        <dbReference type="ARBA" id="ARBA00022755"/>
    </source>
</evidence>
<evidence type="ECO:0000256" key="6">
    <source>
        <dbReference type="ARBA" id="ARBA00022840"/>
    </source>
</evidence>
<dbReference type="CDD" id="cd01414">
    <property type="entry name" value="SAICAR_synt_Sc"/>
    <property type="match status" value="1"/>
</dbReference>
<dbReference type="GO" id="GO:0004639">
    <property type="term" value="F:phosphoribosylaminoimidazolesuccinocarboxamide synthase activity"/>
    <property type="evidence" value="ECO:0007669"/>
    <property type="project" value="UniProtKB-UniRule"/>
</dbReference>
<accession>A0A1G1KWG1</accession>
<reference evidence="10 11" key="1">
    <citation type="journal article" date="2016" name="Nat. Commun.">
        <title>Thousands of microbial genomes shed light on interconnected biogeochemical processes in an aquifer system.</title>
        <authorList>
            <person name="Anantharaman K."/>
            <person name="Brown C.T."/>
            <person name="Hug L.A."/>
            <person name="Sharon I."/>
            <person name="Castelle C.J."/>
            <person name="Probst A.J."/>
            <person name="Thomas B.C."/>
            <person name="Singh A."/>
            <person name="Wilkins M.J."/>
            <person name="Karaoz U."/>
            <person name="Brodie E.L."/>
            <person name="Williams K.H."/>
            <person name="Hubbard S.S."/>
            <person name="Banfield J.F."/>
        </authorList>
    </citation>
    <scope>NUCLEOTIDE SEQUENCE [LARGE SCALE GENOMIC DNA]</scope>
</reference>
<sequence length="297" mass="33716">MNTLWESKLPLPLMSRGKVRDVYAIGDDRLLIVTSDRLSAFDYVLPNPIPCKGAVLNQTSVFWFNYFKNSLKHHLITDDVSQMNLPDQIVEGYGELLRGRSMLVLKTKPFPIECVVRGYITGSGWKDYLKTGTVCGYKLPQGLKQCQKFPEPLFTPSTKAATGHDLNISFEEAAKTIGEKKANQLREISISIYNKGAEYAASKGIIIADTKFEFGELNGDILLIDEVMTPDSSRFWPKDSYEPGHDQASLDKQIVRNYLLDIKWEQMPPVPELPRHIIEKTSQKYQEIFQKLTGKHV</sequence>
<keyword evidence="3 8" id="KW-0436">Ligase</keyword>
<dbReference type="GO" id="GO:0005524">
    <property type="term" value="F:ATP binding"/>
    <property type="evidence" value="ECO:0007669"/>
    <property type="project" value="UniProtKB-KW"/>
</dbReference>
<comment type="catalytic activity">
    <reaction evidence="7 8">
        <text>5-amino-1-(5-phospho-D-ribosyl)imidazole-4-carboxylate + L-aspartate + ATP = (2S)-2-[5-amino-1-(5-phospho-beta-D-ribosyl)imidazole-4-carboxamido]succinate + ADP + phosphate + 2 H(+)</text>
        <dbReference type="Rhea" id="RHEA:22628"/>
        <dbReference type="ChEBI" id="CHEBI:15378"/>
        <dbReference type="ChEBI" id="CHEBI:29991"/>
        <dbReference type="ChEBI" id="CHEBI:30616"/>
        <dbReference type="ChEBI" id="CHEBI:43474"/>
        <dbReference type="ChEBI" id="CHEBI:58443"/>
        <dbReference type="ChEBI" id="CHEBI:77657"/>
        <dbReference type="ChEBI" id="CHEBI:456216"/>
        <dbReference type="EC" id="6.3.2.6"/>
    </reaction>
</comment>
<dbReference type="GO" id="GO:0006189">
    <property type="term" value="P:'de novo' IMP biosynthetic process"/>
    <property type="evidence" value="ECO:0007669"/>
    <property type="project" value="UniProtKB-UniRule"/>
</dbReference>
<comment type="pathway">
    <text evidence="1 8">Purine metabolism; IMP biosynthesis via de novo pathway; 5-amino-1-(5-phospho-D-ribosyl)imidazole-4-carboxamide from 5-amino-1-(5-phospho-D-ribosyl)imidazole-4-carboxylate: step 1/2.</text>
</comment>
<evidence type="ECO:0000256" key="3">
    <source>
        <dbReference type="ARBA" id="ARBA00022598"/>
    </source>
</evidence>
<dbReference type="PROSITE" id="PS01058">
    <property type="entry name" value="SAICAR_SYNTHETASE_2"/>
    <property type="match status" value="1"/>
</dbReference>
<keyword evidence="5 8" id="KW-0658">Purine biosynthesis</keyword>
<protein>
    <recommendedName>
        <fullName evidence="8">Phosphoribosylaminoimidazole-succinocarboxamide synthase</fullName>
        <ecNumber evidence="8">6.3.2.6</ecNumber>
    </recommendedName>
    <alternativeName>
        <fullName evidence="8">SAICAR synthetase</fullName>
    </alternativeName>
</protein>
<evidence type="ECO:0000256" key="1">
    <source>
        <dbReference type="ARBA" id="ARBA00004672"/>
    </source>
</evidence>
<dbReference type="Gene3D" id="3.30.470.20">
    <property type="entry name" value="ATP-grasp fold, B domain"/>
    <property type="match status" value="1"/>
</dbReference>